<dbReference type="SUPFAM" id="SSF53335">
    <property type="entry name" value="S-adenosyl-L-methionine-dependent methyltransferases"/>
    <property type="match status" value="1"/>
</dbReference>
<accession>A0A8J7SAW2</accession>
<keyword evidence="3" id="KW-1185">Reference proteome</keyword>
<dbReference type="GO" id="GO:0032259">
    <property type="term" value="P:methylation"/>
    <property type="evidence" value="ECO:0007669"/>
    <property type="project" value="UniProtKB-KW"/>
</dbReference>
<gene>
    <name evidence="2" type="ORF">H0I76_05310</name>
</gene>
<dbReference type="InterPro" id="IPR013216">
    <property type="entry name" value="Methyltransf_11"/>
</dbReference>
<comment type="caution">
    <text evidence="2">The sequence shown here is derived from an EMBL/GenBank/DDBJ whole genome shotgun (WGS) entry which is preliminary data.</text>
</comment>
<reference evidence="2" key="1">
    <citation type="submission" date="2020-12" db="EMBL/GenBank/DDBJ databases">
        <title>Bacterial taxonomy.</title>
        <authorList>
            <person name="Pan X."/>
        </authorList>
    </citation>
    <scope>NUCLEOTIDE SEQUENCE</scope>
    <source>
        <strain evidence="2">M0105</strain>
    </source>
</reference>
<evidence type="ECO:0000313" key="3">
    <source>
        <dbReference type="Proteomes" id="UP000655420"/>
    </source>
</evidence>
<proteinExistence type="predicted"/>
<dbReference type="AlphaFoldDB" id="A0A8J7SAW2"/>
<evidence type="ECO:0000259" key="1">
    <source>
        <dbReference type="Pfam" id="PF08241"/>
    </source>
</evidence>
<organism evidence="2 3">
    <name type="scientific">Thermohalobaculum xanthum</name>
    <dbReference type="NCBI Taxonomy" id="2753746"/>
    <lineage>
        <taxon>Bacteria</taxon>
        <taxon>Pseudomonadati</taxon>
        <taxon>Pseudomonadota</taxon>
        <taxon>Alphaproteobacteria</taxon>
        <taxon>Rhodobacterales</taxon>
        <taxon>Paracoccaceae</taxon>
        <taxon>Thermohalobaculum</taxon>
    </lineage>
</organism>
<dbReference type="RefSeq" id="WP_200608003.1">
    <property type="nucleotide sequence ID" value="NZ_JAEHHL010000002.1"/>
</dbReference>
<dbReference type="Gene3D" id="3.40.50.150">
    <property type="entry name" value="Vaccinia Virus protein VP39"/>
    <property type="match status" value="1"/>
</dbReference>
<dbReference type="Proteomes" id="UP000655420">
    <property type="component" value="Unassembled WGS sequence"/>
</dbReference>
<dbReference type="Pfam" id="PF08241">
    <property type="entry name" value="Methyltransf_11"/>
    <property type="match status" value="1"/>
</dbReference>
<dbReference type="PANTHER" id="PTHR43861">
    <property type="entry name" value="TRANS-ACONITATE 2-METHYLTRANSFERASE-RELATED"/>
    <property type="match status" value="1"/>
</dbReference>
<feature type="domain" description="Methyltransferase type 11" evidence="1">
    <location>
        <begin position="40"/>
        <end position="137"/>
    </location>
</feature>
<keyword evidence="2" id="KW-0489">Methyltransferase</keyword>
<sequence length="255" mass="27004">MDFTGTRAEIQQRMAATRDLAARRMAVLHELSPRRGERILEIGCGAGLLLREIGLSVGAHGLAAGVDISPDQIAAAERECDGVPGVRAAVGSIAGLEWPDAVFDAAVAEHVLEYLDDPRAALFELRRVMKAGARLVVLATNWDADFWHGPEPELTNPVVAAWRAEVPWPNLPAQLGPMLAAAGFSATRQVPVPVVNSGLGEDTVALWMSRLLAVAAEESGAQARPASWLAALDRADAAGEFFYSSVPILTTAVAV</sequence>
<keyword evidence="2" id="KW-0808">Transferase</keyword>
<protein>
    <submittedName>
        <fullName evidence="2">Methyltransferase domain-containing protein</fullName>
    </submittedName>
</protein>
<dbReference type="InterPro" id="IPR029063">
    <property type="entry name" value="SAM-dependent_MTases_sf"/>
</dbReference>
<dbReference type="CDD" id="cd02440">
    <property type="entry name" value="AdoMet_MTases"/>
    <property type="match status" value="1"/>
</dbReference>
<dbReference type="EMBL" id="JAEHHL010000002">
    <property type="protein sequence ID" value="MBK0398597.1"/>
    <property type="molecule type" value="Genomic_DNA"/>
</dbReference>
<name>A0A8J7SAW2_9RHOB</name>
<dbReference type="GO" id="GO:0008757">
    <property type="term" value="F:S-adenosylmethionine-dependent methyltransferase activity"/>
    <property type="evidence" value="ECO:0007669"/>
    <property type="project" value="InterPro"/>
</dbReference>
<dbReference type="PANTHER" id="PTHR43861:SF1">
    <property type="entry name" value="TRANS-ACONITATE 2-METHYLTRANSFERASE"/>
    <property type="match status" value="1"/>
</dbReference>
<evidence type="ECO:0000313" key="2">
    <source>
        <dbReference type="EMBL" id="MBK0398597.1"/>
    </source>
</evidence>